<dbReference type="Gene3D" id="3.10.100.10">
    <property type="entry name" value="Mannose-Binding Protein A, subunit A"/>
    <property type="match status" value="1"/>
</dbReference>
<proteinExistence type="predicted"/>
<gene>
    <name evidence="4" type="ORF">DPMN_189823</name>
</gene>
<reference evidence="4" key="2">
    <citation type="submission" date="2020-11" db="EMBL/GenBank/DDBJ databases">
        <authorList>
            <person name="McCartney M.A."/>
            <person name="Auch B."/>
            <person name="Kono T."/>
            <person name="Mallez S."/>
            <person name="Becker A."/>
            <person name="Gohl D.M."/>
            <person name="Silverstein K.A.T."/>
            <person name="Koren S."/>
            <person name="Bechman K.B."/>
            <person name="Herman A."/>
            <person name="Abrahante J.E."/>
            <person name="Garbe J."/>
        </authorList>
    </citation>
    <scope>NUCLEOTIDE SEQUENCE</scope>
    <source>
        <strain evidence="4">Duluth1</strain>
        <tissue evidence="4">Whole animal</tissue>
    </source>
</reference>
<comment type="caution">
    <text evidence="4">The sequence shown here is derived from an EMBL/GenBank/DDBJ whole genome shotgun (WGS) entry which is preliminary data.</text>
</comment>
<feature type="compositionally biased region" description="Polar residues" evidence="1">
    <location>
        <begin position="111"/>
        <end position="124"/>
    </location>
</feature>
<dbReference type="AlphaFoldDB" id="A0A9D4DW79"/>
<dbReference type="InterPro" id="IPR016187">
    <property type="entry name" value="CTDL_fold"/>
</dbReference>
<keyword evidence="2" id="KW-0732">Signal</keyword>
<evidence type="ECO:0000313" key="4">
    <source>
        <dbReference type="EMBL" id="KAH3755137.1"/>
    </source>
</evidence>
<dbReference type="InterPro" id="IPR016186">
    <property type="entry name" value="C-type_lectin-like/link_sf"/>
</dbReference>
<dbReference type="EMBL" id="JAIWYP010000010">
    <property type="protein sequence ID" value="KAH3755137.1"/>
    <property type="molecule type" value="Genomic_DNA"/>
</dbReference>
<feature type="chain" id="PRO_5039567182" description="C-type lectin domain-containing protein" evidence="2">
    <location>
        <begin position="33"/>
        <end position="512"/>
    </location>
</feature>
<accession>A0A9D4DW79</accession>
<feature type="region of interest" description="Disordered" evidence="1">
    <location>
        <begin position="215"/>
        <end position="241"/>
    </location>
</feature>
<protein>
    <recommendedName>
        <fullName evidence="3">C-type lectin domain-containing protein</fullName>
    </recommendedName>
</protein>
<dbReference type="InterPro" id="IPR050111">
    <property type="entry name" value="C-type_lectin/snaclec_domain"/>
</dbReference>
<reference evidence="4" key="1">
    <citation type="journal article" date="2019" name="bioRxiv">
        <title>The Genome of the Zebra Mussel, Dreissena polymorpha: A Resource for Invasive Species Research.</title>
        <authorList>
            <person name="McCartney M.A."/>
            <person name="Auch B."/>
            <person name="Kono T."/>
            <person name="Mallez S."/>
            <person name="Zhang Y."/>
            <person name="Obille A."/>
            <person name="Becker A."/>
            <person name="Abrahante J.E."/>
            <person name="Garbe J."/>
            <person name="Badalamenti J.P."/>
            <person name="Herman A."/>
            <person name="Mangelson H."/>
            <person name="Liachko I."/>
            <person name="Sullivan S."/>
            <person name="Sone E.D."/>
            <person name="Koren S."/>
            <person name="Silverstein K.A.T."/>
            <person name="Beckman K.B."/>
            <person name="Gohl D.M."/>
        </authorList>
    </citation>
    <scope>NUCLEOTIDE SEQUENCE</scope>
    <source>
        <strain evidence="4">Duluth1</strain>
        <tissue evidence="4">Whole animal</tissue>
    </source>
</reference>
<dbReference type="SMART" id="SM00034">
    <property type="entry name" value="CLECT"/>
    <property type="match status" value="1"/>
</dbReference>
<feature type="signal peptide" evidence="2">
    <location>
        <begin position="1"/>
        <end position="32"/>
    </location>
</feature>
<evidence type="ECO:0000256" key="1">
    <source>
        <dbReference type="SAM" id="MobiDB-lite"/>
    </source>
</evidence>
<dbReference type="PROSITE" id="PS50041">
    <property type="entry name" value="C_TYPE_LECTIN_2"/>
    <property type="match status" value="1"/>
</dbReference>
<evidence type="ECO:0000259" key="3">
    <source>
        <dbReference type="PROSITE" id="PS50041"/>
    </source>
</evidence>
<feature type="compositionally biased region" description="Low complexity" evidence="1">
    <location>
        <begin position="125"/>
        <end position="198"/>
    </location>
</feature>
<name>A0A9D4DW79_DREPO</name>
<feature type="compositionally biased region" description="Polar residues" evidence="1">
    <location>
        <begin position="223"/>
        <end position="235"/>
    </location>
</feature>
<dbReference type="InterPro" id="IPR001304">
    <property type="entry name" value="C-type_lectin-like"/>
</dbReference>
<organism evidence="4 5">
    <name type="scientific">Dreissena polymorpha</name>
    <name type="common">Zebra mussel</name>
    <name type="synonym">Mytilus polymorpha</name>
    <dbReference type="NCBI Taxonomy" id="45954"/>
    <lineage>
        <taxon>Eukaryota</taxon>
        <taxon>Metazoa</taxon>
        <taxon>Spiralia</taxon>
        <taxon>Lophotrochozoa</taxon>
        <taxon>Mollusca</taxon>
        <taxon>Bivalvia</taxon>
        <taxon>Autobranchia</taxon>
        <taxon>Heteroconchia</taxon>
        <taxon>Euheterodonta</taxon>
        <taxon>Imparidentia</taxon>
        <taxon>Neoheterodontei</taxon>
        <taxon>Myida</taxon>
        <taxon>Dreissenoidea</taxon>
        <taxon>Dreissenidae</taxon>
        <taxon>Dreissena</taxon>
    </lineage>
</organism>
<dbReference type="Pfam" id="PF00059">
    <property type="entry name" value="Lectin_C"/>
    <property type="match status" value="1"/>
</dbReference>
<dbReference type="CDD" id="cd00037">
    <property type="entry name" value="CLECT"/>
    <property type="match status" value="1"/>
</dbReference>
<keyword evidence="5" id="KW-1185">Reference proteome</keyword>
<dbReference type="PANTHER" id="PTHR22803">
    <property type="entry name" value="MANNOSE, PHOSPHOLIPASE, LECTIN RECEPTOR RELATED"/>
    <property type="match status" value="1"/>
</dbReference>
<feature type="domain" description="C-type lectin" evidence="3">
    <location>
        <begin position="353"/>
        <end position="480"/>
    </location>
</feature>
<dbReference type="Proteomes" id="UP000828390">
    <property type="component" value="Unassembled WGS sequence"/>
</dbReference>
<evidence type="ECO:0000313" key="5">
    <source>
        <dbReference type="Proteomes" id="UP000828390"/>
    </source>
</evidence>
<sequence>MSEHTLMQKMSRVFRLLTAVFLTCCHVRLVTCDFACLCTYAVETEVHVAKDSSSKIIGYLYEFDCKAIYALATNDNTWTAIDFEKQVGYIQKTTNDLIQNCPGNPDAADIVTSTPATSSPITHQAPTASSPNTPAPTTKPTTSAPITSQPTSQAPTFAPTTSPTPTTPASTTARPSMAVPTTHSTQTQTLTTALPTTAIPSTAVPSTVLLTTYSSTTDPPTTAIPSTAVPTTNMSTNTAPTNALPTTTISFTAVPTTVLSTFTAPTTALPTSTIPSTAVPTTVLLTTNYSTTDLLTTARHYTAVPITVLPTLTAPTTALPTKIIPSTAPPITTIPTYKCPLNVVTHGGHVTVHGDSCFEIVAQPMTWNDAERHCNANGGHLAYITSQAEEDFIMNFGYKSGFKHPVWIGLSDQGKEEHWSWTSGYPFTWSNWFQFRYHYQTHYWENCVALVPDIHLTYGTHTYGKWDDLQCGLFKSSLCRYASDHHTNLNNRMSKRCLDILRKQQFHNSTYL</sequence>
<feature type="region of interest" description="Disordered" evidence="1">
    <location>
        <begin position="101"/>
        <end position="198"/>
    </location>
</feature>
<evidence type="ECO:0000256" key="2">
    <source>
        <dbReference type="SAM" id="SignalP"/>
    </source>
</evidence>
<dbReference type="SUPFAM" id="SSF56436">
    <property type="entry name" value="C-type lectin-like"/>
    <property type="match status" value="1"/>
</dbReference>